<dbReference type="PRINTS" id="PR00385">
    <property type="entry name" value="P450"/>
</dbReference>
<dbReference type="InterPro" id="IPR002401">
    <property type="entry name" value="Cyt_P450_E_grp-I"/>
</dbReference>
<keyword evidence="10" id="KW-0812">Transmembrane</keyword>
<evidence type="ECO:0000256" key="6">
    <source>
        <dbReference type="ARBA" id="ARBA00023004"/>
    </source>
</evidence>
<keyword evidence="3 8" id="KW-0349">Heme</keyword>
<dbReference type="GO" id="GO:0004497">
    <property type="term" value="F:monooxygenase activity"/>
    <property type="evidence" value="ECO:0007669"/>
    <property type="project" value="UniProtKB-KW"/>
</dbReference>
<keyword evidence="10" id="KW-0472">Membrane</keyword>
<evidence type="ECO:0000256" key="8">
    <source>
        <dbReference type="PIRSR" id="PIRSR602401-1"/>
    </source>
</evidence>
<keyword evidence="5 9" id="KW-0560">Oxidoreductase</keyword>
<accession>A0AA97PN36</accession>
<reference evidence="11" key="1">
    <citation type="journal article" date="2012" name="PLoS Genet.">
        <title>Comparative analysis of the genomes of two field isolates of the rice blast fungus Magnaporthe oryzae.</title>
        <authorList>
            <person name="Xue M."/>
            <person name="Yang J."/>
            <person name="Li Z."/>
            <person name="Hu S."/>
            <person name="Yao N."/>
            <person name="Dean R.A."/>
            <person name="Zhao W."/>
            <person name="Shen M."/>
            <person name="Zhang H."/>
            <person name="Li C."/>
            <person name="Liu L."/>
            <person name="Cao L."/>
            <person name="Xu X."/>
            <person name="Xing Y."/>
            <person name="Hsiang T."/>
            <person name="Zhang Z."/>
            <person name="Xu J.R."/>
            <person name="Peng Y.L."/>
        </authorList>
    </citation>
    <scope>NUCLEOTIDE SEQUENCE</scope>
    <source>
        <strain evidence="11">Y34</strain>
    </source>
</reference>
<dbReference type="PANTHER" id="PTHR24287:SF1">
    <property type="entry name" value="P450, PUTATIVE (EUROFUNG)-RELATED"/>
    <property type="match status" value="1"/>
</dbReference>
<dbReference type="GO" id="GO:0016705">
    <property type="term" value="F:oxidoreductase activity, acting on paired donors, with incorporation or reduction of molecular oxygen"/>
    <property type="evidence" value="ECO:0007669"/>
    <property type="project" value="InterPro"/>
</dbReference>
<dbReference type="AlphaFoldDB" id="A0AA97PN36"/>
<proteinExistence type="inferred from homology"/>
<dbReference type="GO" id="GO:0020037">
    <property type="term" value="F:heme binding"/>
    <property type="evidence" value="ECO:0007669"/>
    <property type="project" value="InterPro"/>
</dbReference>
<keyword evidence="10" id="KW-1133">Transmembrane helix</keyword>
<evidence type="ECO:0000256" key="3">
    <source>
        <dbReference type="ARBA" id="ARBA00022617"/>
    </source>
</evidence>
<evidence type="ECO:0000256" key="9">
    <source>
        <dbReference type="RuleBase" id="RU000461"/>
    </source>
</evidence>
<evidence type="ECO:0000256" key="4">
    <source>
        <dbReference type="ARBA" id="ARBA00022723"/>
    </source>
</evidence>
<dbReference type="PROSITE" id="PS00086">
    <property type="entry name" value="CYTOCHROME_P450"/>
    <property type="match status" value="1"/>
</dbReference>
<dbReference type="Pfam" id="PF00067">
    <property type="entry name" value="p450"/>
    <property type="match status" value="1"/>
</dbReference>
<name>A0AA97PN36_PYRO3</name>
<dbReference type="InterPro" id="IPR017972">
    <property type="entry name" value="Cyt_P450_CS"/>
</dbReference>
<keyword evidence="7 9" id="KW-0503">Monooxygenase</keyword>
<dbReference type="SUPFAM" id="SSF48264">
    <property type="entry name" value="Cytochrome P450"/>
    <property type="match status" value="1"/>
</dbReference>
<evidence type="ECO:0000256" key="2">
    <source>
        <dbReference type="ARBA" id="ARBA00010617"/>
    </source>
</evidence>
<dbReference type="InterPro" id="IPR036396">
    <property type="entry name" value="Cyt_P450_sf"/>
</dbReference>
<protein>
    <submittedName>
        <fullName evidence="11">Cytochrome P450</fullName>
    </submittedName>
</protein>
<dbReference type="InterPro" id="IPR047146">
    <property type="entry name" value="Cyt_P450_E_CYP52_fungi"/>
</dbReference>
<feature type="binding site" description="axial binding residue" evidence="8">
    <location>
        <position position="485"/>
    </location>
    <ligand>
        <name>heme</name>
        <dbReference type="ChEBI" id="CHEBI:30413"/>
    </ligand>
    <ligandPart>
        <name>Fe</name>
        <dbReference type="ChEBI" id="CHEBI:18248"/>
    </ligandPart>
</feature>
<evidence type="ECO:0000256" key="5">
    <source>
        <dbReference type="ARBA" id="ARBA00023002"/>
    </source>
</evidence>
<dbReference type="InterPro" id="IPR001128">
    <property type="entry name" value="Cyt_P450"/>
</dbReference>
<evidence type="ECO:0000313" key="11">
    <source>
        <dbReference type="EMBL" id="ELQ40682.1"/>
    </source>
</evidence>
<dbReference type="FunFam" id="1.10.630.10:FF:000102">
    <property type="entry name" value="Cytochrome P450 52A5"/>
    <property type="match status" value="1"/>
</dbReference>
<evidence type="ECO:0000256" key="1">
    <source>
        <dbReference type="ARBA" id="ARBA00001971"/>
    </source>
</evidence>
<gene>
    <name evidence="11" type="ORF">OOU_Y34scaffold00393g4</name>
</gene>
<comment type="similarity">
    <text evidence="2 9">Belongs to the cytochrome P450 family.</text>
</comment>
<keyword evidence="4 8" id="KW-0479">Metal-binding</keyword>
<comment type="cofactor">
    <cofactor evidence="1 8">
        <name>heme</name>
        <dbReference type="ChEBI" id="CHEBI:30413"/>
    </cofactor>
</comment>
<evidence type="ECO:0000256" key="10">
    <source>
        <dbReference type="SAM" id="Phobius"/>
    </source>
</evidence>
<dbReference type="Proteomes" id="UP000011086">
    <property type="component" value="Unassembled WGS sequence"/>
</dbReference>
<dbReference type="CDD" id="cd11063">
    <property type="entry name" value="CYP52"/>
    <property type="match status" value="1"/>
</dbReference>
<feature type="transmembrane region" description="Helical" evidence="10">
    <location>
        <begin position="6"/>
        <end position="26"/>
    </location>
</feature>
<dbReference type="GO" id="GO:0005506">
    <property type="term" value="F:iron ion binding"/>
    <property type="evidence" value="ECO:0007669"/>
    <property type="project" value="InterPro"/>
</dbReference>
<dbReference type="PRINTS" id="PR00463">
    <property type="entry name" value="EP450I"/>
</dbReference>
<evidence type="ECO:0000256" key="7">
    <source>
        <dbReference type="ARBA" id="ARBA00023033"/>
    </source>
</evidence>
<dbReference type="Gene3D" id="1.10.630.10">
    <property type="entry name" value="Cytochrome P450"/>
    <property type="match status" value="1"/>
</dbReference>
<keyword evidence="6 8" id="KW-0408">Iron</keyword>
<dbReference type="EMBL" id="JH793355">
    <property type="protein sequence ID" value="ELQ40682.1"/>
    <property type="molecule type" value="Genomic_DNA"/>
</dbReference>
<dbReference type="PANTHER" id="PTHR24287">
    <property type="entry name" value="P450, PUTATIVE (EUROFUNG)-RELATED"/>
    <property type="match status" value="1"/>
</dbReference>
<sequence length="541" mass="60982">MAHSTVSLALAAVGIFTLYLISKVILKTWQNATEARRLGCKPPASFPSWCPFGLDIVRKLIISRRQMRTPEWLREQLAKTSTPANPNNLTCSFQIVHTSGILTADEVNVHAMLSKQFDDFEVGQTRREIARPLVGESIFTTDGHAWKMLRGLVRPSFARHQVGDLELDEKHFKNMMACLETGSDGWTGNIDLQTLMFRYSLDSSTEFLCGASVGSQLKELQLQNGKATDDEDEIDFASALDRAMEGLATRGQFFECGPYIWPRGFEKACRDCHAFIDKYVARRQNKTLAAAEKQPPAESPPAAKEKYIFLDALAESFPDPVELRHQILGVLFAGRDTTASLISWVFYNLARDPARCHKLRRAVLEHFGGPREEEEEDPGRAVTFESLKECRYLQHVINETARLCPVVPVNSRRARRNTTLPRGGGPDGQSKVFVKEGTLVYFAPYIMGRRKELWGEDAERFVPERWEGKRHGWEFIPFSGGPRICPGQQSALTKTAYVIVRLLQRFDRIESWDPEVDVKHDATATMCSGTGVKVRLHADGF</sequence>
<organism evidence="11">
    <name type="scientific">Pyricularia oryzae (strain Y34)</name>
    <name type="common">Rice blast fungus</name>
    <name type="synonym">Magnaporthe oryzae</name>
    <dbReference type="NCBI Taxonomy" id="1143189"/>
    <lineage>
        <taxon>Eukaryota</taxon>
        <taxon>Fungi</taxon>
        <taxon>Dikarya</taxon>
        <taxon>Ascomycota</taxon>
        <taxon>Pezizomycotina</taxon>
        <taxon>Sordariomycetes</taxon>
        <taxon>Sordariomycetidae</taxon>
        <taxon>Magnaporthales</taxon>
        <taxon>Pyriculariaceae</taxon>
        <taxon>Pyricularia</taxon>
    </lineage>
</organism>